<keyword evidence="7" id="KW-0131">Cell cycle</keyword>
<proteinExistence type="inferred from homology"/>
<dbReference type="InterPro" id="IPR008984">
    <property type="entry name" value="SMAD_FHA_dom_sf"/>
</dbReference>
<dbReference type="SUPFAM" id="SSF49879">
    <property type="entry name" value="SMAD/FHA domain"/>
    <property type="match status" value="1"/>
</dbReference>
<dbReference type="STRING" id="595528.A0A0D2X2B9"/>
<feature type="compositionally biased region" description="Gly residues" evidence="9">
    <location>
        <begin position="61"/>
        <end position="73"/>
    </location>
</feature>
<dbReference type="GO" id="GO:0000724">
    <property type="term" value="P:double-strand break repair via homologous recombination"/>
    <property type="evidence" value="ECO:0007669"/>
    <property type="project" value="TreeGrafter"/>
</dbReference>
<dbReference type="InterPro" id="IPR040227">
    <property type="entry name" value="Nibrin-rel"/>
</dbReference>
<evidence type="ECO:0000256" key="7">
    <source>
        <dbReference type="ARBA" id="ARBA00023306"/>
    </source>
</evidence>
<evidence type="ECO:0000259" key="10">
    <source>
        <dbReference type="PROSITE" id="PS50006"/>
    </source>
</evidence>
<keyword evidence="13" id="KW-1185">Reference proteome</keyword>
<dbReference type="OMA" id="WQDDITH"/>
<dbReference type="GO" id="GO:0003684">
    <property type="term" value="F:damaged DNA binding"/>
    <property type="evidence" value="ECO:0007669"/>
    <property type="project" value="TreeGrafter"/>
</dbReference>
<comment type="subcellular location">
    <subcellularLocation>
        <location evidence="2">Chromosome</location>
    </subcellularLocation>
    <subcellularLocation>
        <location evidence="1">Nucleus</location>
    </subcellularLocation>
</comment>
<dbReference type="AlphaFoldDB" id="A0A0D2X2B9"/>
<feature type="compositionally biased region" description="Basic and acidic residues" evidence="9">
    <location>
        <begin position="416"/>
        <end position="426"/>
    </location>
</feature>
<evidence type="ECO:0000256" key="6">
    <source>
        <dbReference type="ARBA" id="ARBA00023242"/>
    </source>
</evidence>
<dbReference type="Pfam" id="PF00498">
    <property type="entry name" value="FHA"/>
    <property type="match status" value="1"/>
</dbReference>
<feature type="region of interest" description="Disordered" evidence="9">
    <location>
        <begin position="48"/>
        <end position="77"/>
    </location>
</feature>
<dbReference type="Proteomes" id="UP000008743">
    <property type="component" value="Unassembled WGS sequence"/>
</dbReference>
<keyword evidence="4" id="KW-0227">DNA damage</keyword>
<protein>
    <recommendedName>
        <fullName evidence="14">Nibrin</fullName>
    </recommendedName>
</protein>
<gene>
    <name evidence="12" type="ORF">CAOG_003290</name>
</gene>
<feature type="region of interest" description="Disordered" evidence="9">
    <location>
        <begin position="207"/>
        <end position="250"/>
    </location>
</feature>
<dbReference type="Gene3D" id="3.40.50.10190">
    <property type="entry name" value="BRCT domain"/>
    <property type="match status" value="1"/>
</dbReference>
<dbReference type="Gene3D" id="2.60.200.20">
    <property type="match status" value="1"/>
</dbReference>
<dbReference type="PROSITE" id="PS50172">
    <property type="entry name" value="BRCT"/>
    <property type="match status" value="1"/>
</dbReference>
<evidence type="ECO:0000256" key="9">
    <source>
        <dbReference type="SAM" id="MobiDB-lite"/>
    </source>
</evidence>
<evidence type="ECO:0000256" key="5">
    <source>
        <dbReference type="ARBA" id="ARBA00023204"/>
    </source>
</evidence>
<evidence type="ECO:0000259" key="11">
    <source>
        <dbReference type="PROSITE" id="PS50172"/>
    </source>
</evidence>
<evidence type="ECO:0000313" key="13">
    <source>
        <dbReference type="Proteomes" id="UP000008743"/>
    </source>
</evidence>
<accession>A0A0D2X2B9</accession>
<evidence type="ECO:0000256" key="1">
    <source>
        <dbReference type="ARBA" id="ARBA00004123"/>
    </source>
</evidence>
<evidence type="ECO:0000256" key="8">
    <source>
        <dbReference type="ARBA" id="ARBA00044757"/>
    </source>
</evidence>
<keyword evidence="6" id="KW-0539">Nucleus</keyword>
<dbReference type="GO" id="GO:0005694">
    <property type="term" value="C:chromosome"/>
    <property type="evidence" value="ECO:0007669"/>
    <property type="project" value="UniProtKB-SubCell"/>
</dbReference>
<dbReference type="Pfam" id="PF00533">
    <property type="entry name" value="BRCT"/>
    <property type="match status" value="1"/>
</dbReference>
<evidence type="ECO:0008006" key="14">
    <source>
        <dbReference type="Google" id="ProtNLM"/>
    </source>
</evidence>
<dbReference type="InParanoid" id="A0A0D2X2B9"/>
<dbReference type="CDD" id="cd22667">
    <property type="entry name" value="FHA_NBN"/>
    <property type="match status" value="1"/>
</dbReference>
<feature type="compositionally biased region" description="Polar residues" evidence="9">
    <location>
        <begin position="427"/>
        <end position="441"/>
    </location>
</feature>
<dbReference type="OrthoDB" id="552194at2759"/>
<keyword evidence="5" id="KW-0234">DNA repair</keyword>
<dbReference type="GO" id="GO:0030870">
    <property type="term" value="C:Mre11 complex"/>
    <property type="evidence" value="ECO:0007669"/>
    <property type="project" value="InterPro"/>
</dbReference>
<keyword evidence="3" id="KW-0158">Chromosome</keyword>
<evidence type="ECO:0000313" key="12">
    <source>
        <dbReference type="EMBL" id="KJE92289.1"/>
    </source>
</evidence>
<dbReference type="PANTHER" id="PTHR12162">
    <property type="entry name" value="NIBRIN-RELATED"/>
    <property type="match status" value="1"/>
</dbReference>
<sequence length="558" mass="59279">MWFLTKASDPNERLWLLCGEQYTIGRCNTSIIVQDKAVSRLHASIRVEDQPASSSTANHGAGTGAGAGAGGGPSPAANESYPRAIVLLTDLKSSFGTRHNGTPLVPHEPVALAEGSIIELGASGVRYQLHHRDIVLCVSSMEAAAVSRASELAAKCGAVIVRNYSDAVTHLLMETLLVTIKVTLALVRAIPIVTPAWLEAISRRRQSPADPLPSEDAFLPPRSSNSGSEGAAAAAAAAAAPPREGEAAPYLPNPMRKSLFDGMTFYLFGQGQRAAIGDAIIHGGGQAIEYNPATYTFQAGGAATTNHQRSILDAVLAPFTCVVHPQRAQLLCSSQEFADLTEHVQSHGGAVVTEGEIGKAILWTSVQKLCSSMVPTAPSAAVEATDIKPVVRAAEDIKPDLKALMDQQKPAISEARGSKRPLDESASHTGQDQLSSTASFKESSRKQPKLETPLEDAALRRVASVEPAEQKPLVRRRPASTAASKEAFKERQPVRDANTENGHPEPGSHMKVTFSSLVYQQPLPPSSIAPKSGSEAVNFKVFRKTIHAQPNHPQVDCR</sequence>
<dbReference type="Gene3D" id="3.40.50.10980">
    <property type="entry name" value="Nibrin, BRCT2 domain"/>
    <property type="match status" value="1"/>
</dbReference>
<comment type="similarity">
    <text evidence="8">Belongs to the Nibrin family.</text>
</comment>
<dbReference type="CDD" id="cd17741">
    <property type="entry name" value="BRCT_nibrin"/>
    <property type="match status" value="1"/>
</dbReference>
<dbReference type="Pfam" id="PF16508">
    <property type="entry name" value="NIBRIN_BRCT_II"/>
    <property type="match status" value="1"/>
</dbReference>
<evidence type="ECO:0000256" key="2">
    <source>
        <dbReference type="ARBA" id="ARBA00004286"/>
    </source>
</evidence>
<dbReference type="RefSeq" id="XP_004364129.1">
    <property type="nucleotide sequence ID" value="XM_004364072.2"/>
</dbReference>
<dbReference type="InterPro" id="IPR000253">
    <property type="entry name" value="FHA_dom"/>
</dbReference>
<dbReference type="PROSITE" id="PS50006">
    <property type="entry name" value="FHA_DOMAIN"/>
    <property type="match status" value="1"/>
</dbReference>
<feature type="domain" description="BRCT" evidence="11">
    <location>
        <begin position="151"/>
        <end position="198"/>
    </location>
</feature>
<organism evidence="12 13">
    <name type="scientific">Capsaspora owczarzaki (strain ATCC 30864)</name>
    <dbReference type="NCBI Taxonomy" id="595528"/>
    <lineage>
        <taxon>Eukaryota</taxon>
        <taxon>Filasterea</taxon>
        <taxon>Capsaspora</taxon>
    </lineage>
</organism>
<dbReference type="InterPro" id="IPR001357">
    <property type="entry name" value="BRCT_dom"/>
</dbReference>
<dbReference type="InterPro" id="IPR043014">
    <property type="entry name" value="Nibrin_BRCT2_sf"/>
</dbReference>
<feature type="domain" description="FHA" evidence="10">
    <location>
        <begin position="16"/>
        <end position="104"/>
    </location>
</feature>
<dbReference type="EMBL" id="KE346363">
    <property type="protein sequence ID" value="KJE92289.1"/>
    <property type="molecule type" value="Genomic_DNA"/>
</dbReference>
<dbReference type="GO" id="GO:0007095">
    <property type="term" value="P:mitotic G2 DNA damage checkpoint signaling"/>
    <property type="evidence" value="ECO:0007669"/>
    <property type="project" value="InterPro"/>
</dbReference>
<evidence type="ECO:0000256" key="3">
    <source>
        <dbReference type="ARBA" id="ARBA00022454"/>
    </source>
</evidence>
<feature type="region of interest" description="Disordered" evidence="9">
    <location>
        <begin position="408"/>
        <end position="510"/>
    </location>
</feature>
<dbReference type="PhylomeDB" id="A0A0D2X2B9"/>
<dbReference type="PANTHER" id="PTHR12162:SF0">
    <property type="entry name" value="NIBRIN"/>
    <property type="match status" value="1"/>
</dbReference>
<name>A0A0D2X2B9_CAPO3</name>
<feature type="compositionally biased region" description="Low complexity" evidence="9">
    <location>
        <begin position="229"/>
        <end position="242"/>
    </location>
</feature>
<dbReference type="InterPro" id="IPR032429">
    <property type="entry name" value="Nibrin_BRCT2"/>
</dbReference>
<dbReference type="InterPro" id="IPR036420">
    <property type="entry name" value="BRCT_dom_sf"/>
</dbReference>
<dbReference type="SUPFAM" id="SSF52113">
    <property type="entry name" value="BRCT domain"/>
    <property type="match status" value="1"/>
</dbReference>
<reference evidence="13" key="1">
    <citation type="submission" date="2011-02" db="EMBL/GenBank/DDBJ databases">
        <title>The Genome Sequence of Capsaspora owczarzaki ATCC 30864.</title>
        <authorList>
            <person name="Russ C."/>
            <person name="Cuomo C."/>
            <person name="Burger G."/>
            <person name="Gray M.W."/>
            <person name="Holland P.W.H."/>
            <person name="King N."/>
            <person name="Lang F.B.F."/>
            <person name="Roger A.J."/>
            <person name="Ruiz-Trillo I."/>
            <person name="Young S.K."/>
            <person name="Zeng Q."/>
            <person name="Gargeya S."/>
            <person name="Alvarado L."/>
            <person name="Berlin A."/>
            <person name="Chapman S.B."/>
            <person name="Chen Z."/>
            <person name="Freedman E."/>
            <person name="Gellesch M."/>
            <person name="Goldberg J."/>
            <person name="Griggs A."/>
            <person name="Gujja S."/>
            <person name="Heilman E."/>
            <person name="Heiman D."/>
            <person name="Howarth C."/>
            <person name="Mehta T."/>
            <person name="Neiman D."/>
            <person name="Pearson M."/>
            <person name="Roberts A."/>
            <person name="Saif S."/>
            <person name="Shea T."/>
            <person name="Shenoy N."/>
            <person name="Sisk P."/>
            <person name="Stolte C."/>
            <person name="Sykes S."/>
            <person name="White J."/>
            <person name="Yandava C."/>
            <person name="Haas B."/>
            <person name="Nusbaum C."/>
            <person name="Birren B."/>
        </authorList>
    </citation>
    <scope>NUCLEOTIDE SEQUENCE</scope>
    <source>
        <strain evidence="13">ATCC 30864</strain>
    </source>
</reference>
<feature type="compositionally biased region" description="Basic and acidic residues" evidence="9">
    <location>
        <begin position="486"/>
        <end position="508"/>
    </location>
</feature>
<evidence type="ECO:0000256" key="4">
    <source>
        <dbReference type="ARBA" id="ARBA00022763"/>
    </source>
</evidence>